<dbReference type="Proteomes" id="UP000706172">
    <property type="component" value="Unassembled WGS sequence"/>
</dbReference>
<accession>A0A931CX45</accession>
<feature type="non-terminal residue" evidence="2">
    <location>
        <position position="85"/>
    </location>
</feature>
<protein>
    <submittedName>
        <fullName evidence="2">Uncharacterized protein</fullName>
    </submittedName>
</protein>
<proteinExistence type="predicted"/>
<reference evidence="2" key="1">
    <citation type="submission" date="2020-07" db="EMBL/GenBank/DDBJ databases">
        <title>Severe corrosion of carbon steel in oil field produced water can be linked to methanogenic archaea containing a special type of NiFe hydrogenase.</title>
        <authorList>
            <person name="Lahme S."/>
            <person name="Mand J."/>
            <person name="Longwell J."/>
            <person name="Smith R."/>
            <person name="Enning D."/>
        </authorList>
    </citation>
    <scope>NUCLEOTIDE SEQUENCE</scope>
    <source>
        <strain evidence="2">MIC098Bin6</strain>
    </source>
</reference>
<keyword evidence="1" id="KW-1133">Transmembrane helix</keyword>
<gene>
    <name evidence="2" type="ORF">H0S81_10355</name>
</gene>
<keyword evidence="1" id="KW-0472">Membrane</keyword>
<dbReference type="AlphaFoldDB" id="A0A931CX45"/>
<sequence length="85" mass="8971">MSIKKKIAIAGAGVLVCIAVLMAGLYGYSRTDHARNLVVDQINARIPGTISAGQIKVLAGGALIRLEDIQLWDTEGNSCLAFDSL</sequence>
<name>A0A931CX45_9BACT</name>
<feature type="transmembrane region" description="Helical" evidence="1">
    <location>
        <begin position="7"/>
        <end position="28"/>
    </location>
</feature>
<evidence type="ECO:0000313" key="2">
    <source>
        <dbReference type="EMBL" id="MBG0780311.1"/>
    </source>
</evidence>
<dbReference type="EMBL" id="JACCQK010000670">
    <property type="protein sequence ID" value="MBG0780311.1"/>
    <property type="molecule type" value="Genomic_DNA"/>
</dbReference>
<evidence type="ECO:0000256" key="1">
    <source>
        <dbReference type="SAM" id="Phobius"/>
    </source>
</evidence>
<organism evidence="2 3">
    <name type="scientific">Desulfotignum balticum</name>
    <dbReference type="NCBI Taxonomy" id="115781"/>
    <lineage>
        <taxon>Bacteria</taxon>
        <taxon>Pseudomonadati</taxon>
        <taxon>Thermodesulfobacteriota</taxon>
        <taxon>Desulfobacteria</taxon>
        <taxon>Desulfobacterales</taxon>
        <taxon>Desulfobacteraceae</taxon>
        <taxon>Desulfotignum</taxon>
    </lineage>
</organism>
<comment type="caution">
    <text evidence="2">The sequence shown here is derived from an EMBL/GenBank/DDBJ whole genome shotgun (WGS) entry which is preliminary data.</text>
</comment>
<keyword evidence="1" id="KW-0812">Transmembrane</keyword>
<evidence type="ECO:0000313" key="3">
    <source>
        <dbReference type="Proteomes" id="UP000706172"/>
    </source>
</evidence>